<protein>
    <submittedName>
        <fullName evidence="1">Uncharacterized protein</fullName>
    </submittedName>
</protein>
<dbReference type="VEuPathDB" id="TrichDB:TRFO_27195"/>
<dbReference type="GeneID" id="94840094"/>
<sequence length="947" mass="108665">MKPQLLYTDLGFSIPALLLPFGKISKKGWQFIKLLTNEPLLVDSNTDFEKICLEKNIVVPQSLNAKIYTCQSPTEIKLIKQRLWQETQLFFLKCYIVIIFVDYGKNEDVKSAQELTKFLFNDEDFPSLIFYRASEAIIQLHSDETHISFANYKDDIASANFRQFLTNRILASIKSKISSLVSNSSSSKASRYALQVLSTEKKDIVNSFIHLNKRTKQDSIQFASLLEQMGLYETENPGQLRELKIIDRYTTERLVNMREEYYNNDLYYIYSVAASIYMKNNKFGKALDCIFRILAATKDQDLVSECVRIITRNNEDQSVILRTWELLAHMFRLNMYRKIPLFTFLLAKTFQGNTRIEFQERTLNFLYNQPSGPLIIRDICFPIIMKLISDSCQLDSMAKTRMAFKFLSVSGQILSKRDQERLFMFVINSNLGDLRIPCNLGLRAQNHKFVESDLTYRKISKSQEIDSSPFKYSYLKAADDKNSIVTAVGYLLRVEIEIFNPFAIPLPVSFSASPNDFYQSKDHPFVLKPKQFSYITFCITPLCEGTLKINGIEAILSSGCQHIDLLNELNITVIDRVAEFNIRTNLPINQTMNLFDGEVVDVKLWLSNNGSYTIQKLDMKANNVPIDKFELPIHPYCQGGISFPMTIDRTMTQINLNLVAQTENQEVESVTHIIQQIKTESAISISGINILNSIPEIDTDFSKLIFIAVDIQNTSSSVFNYNARFNAAAELGFDFPGIVTKKGTSGILSAFETTAFILAVEKDQILSDSIVVKNARFINARRDEEERINHKLTSQERKDLNDRVKVAVFIEQNLIFKWSCGVGRNGVLAVNTALPSIEVMREIQLRRPKLIHSFDMHPIIANKRITLNVKFEEATIQSCRLDLGIYRDSDYGIAWEQSLDRVSNETNEFNFVLFFTKPDHFDFILRYETDQKVKGHTCIEVDVVDCE</sequence>
<proteinExistence type="predicted"/>
<dbReference type="Proteomes" id="UP000179807">
    <property type="component" value="Unassembled WGS sequence"/>
</dbReference>
<name>A0A1J4K1R3_9EUKA</name>
<organism evidence="1 2">
    <name type="scientific">Tritrichomonas foetus</name>
    <dbReference type="NCBI Taxonomy" id="1144522"/>
    <lineage>
        <taxon>Eukaryota</taxon>
        <taxon>Metamonada</taxon>
        <taxon>Parabasalia</taxon>
        <taxon>Tritrichomonadida</taxon>
        <taxon>Tritrichomonadidae</taxon>
        <taxon>Tritrichomonas</taxon>
    </lineage>
</organism>
<reference evidence="1" key="1">
    <citation type="submission" date="2016-10" db="EMBL/GenBank/DDBJ databases">
        <authorList>
            <person name="Benchimol M."/>
            <person name="Almeida L.G."/>
            <person name="Vasconcelos A.T."/>
            <person name="Perreira-Neves A."/>
            <person name="Rosa I.A."/>
            <person name="Tasca T."/>
            <person name="Bogo M.R."/>
            <person name="de Souza W."/>
        </authorList>
    </citation>
    <scope>NUCLEOTIDE SEQUENCE [LARGE SCALE GENOMIC DNA]</scope>
    <source>
        <strain evidence="1">K</strain>
    </source>
</reference>
<evidence type="ECO:0000313" key="2">
    <source>
        <dbReference type="Proteomes" id="UP000179807"/>
    </source>
</evidence>
<gene>
    <name evidence="1" type="ORF">TRFO_27195</name>
</gene>
<dbReference type="RefSeq" id="XP_068358315.1">
    <property type="nucleotide sequence ID" value="XM_068505390.1"/>
</dbReference>
<keyword evidence="2" id="KW-1185">Reference proteome</keyword>
<dbReference type="OrthoDB" id="27962at2759"/>
<dbReference type="EMBL" id="MLAK01000767">
    <property type="protein sequence ID" value="OHT05179.1"/>
    <property type="molecule type" value="Genomic_DNA"/>
</dbReference>
<dbReference type="AlphaFoldDB" id="A0A1J4K1R3"/>
<evidence type="ECO:0000313" key="1">
    <source>
        <dbReference type="EMBL" id="OHT05179.1"/>
    </source>
</evidence>
<accession>A0A1J4K1R3</accession>
<comment type="caution">
    <text evidence="1">The sequence shown here is derived from an EMBL/GenBank/DDBJ whole genome shotgun (WGS) entry which is preliminary data.</text>
</comment>